<comment type="caution">
    <text evidence="6">The sequence shown here is derived from an EMBL/GenBank/DDBJ whole genome shotgun (WGS) entry which is preliminary data.</text>
</comment>
<reference evidence="6 7" key="1">
    <citation type="submission" date="2019-12" db="EMBL/GenBank/DDBJ databases">
        <title>WGS of CPCC 203550 I12A-02606.</title>
        <authorList>
            <person name="Jiang Z."/>
        </authorList>
    </citation>
    <scope>NUCLEOTIDE SEQUENCE [LARGE SCALE GENOMIC DNA]</scope>
    <source>
        <strain evidence="6 7">I12A-02606</strain>
    </source>
</reference>
<keyword evidence="4" id="KW-0804">Transcription</keyword>
<evidence type="ECO:0000256" key="3">
    <source>
        <dbReference type="ARBA" id="ARBA00023015"/>
    </source>
</evidence>
<evidence type="ECO:0000313" key="6">
    <source>
        <dbReference type="EMBL" id="NEM04543.1"/>
    </source>
</evidence>
<dbReference type="GO" id="GO:0016301">
    <property type="term" value="F:kinase activity"/>
    <property type="evidence" value="ECO:0007669"/>
    <property type="project" value="UniProtKB-KW"/>
</dbReference>
<dbReference type="Proteomes" id="UP000471126">
    <property type="component" value="Unassembled WGS sequence"/>
</dbReference>
<keyword evidence="3" id="KW-0805">Transcription regulation</keyword>
<keyword evidence="2" id="KW-0418">Kinase</keyword>
<dbReference type="InterPro" id="IPR029016">
    <property type="entry name" value="GAF-like_dom_sf"/>
</dbReference>
<evidence type="ECO:0000259" key="5">
    <source>
        <dbReference type="PROSITE" id="PS50921"/>
    </source>
</evidence>
<evidence type="ECO:0000256" key="4">
    <source>
        <dbReference type="ARBA" id="ARBA00023163"/>
    </source>
</evidence>
<dbReference type="SUPFAM" id="SSF55781">
    <property type="entry name" value="GAF domain-like"/>
    <property type="match status" value="1"/>
</dbReference>
<dbReference type="AlphaFoldDB" id="A0A6P0G912"/>
<evidence type="ECO:0000313" key="7">
    <source>
        <dbReference type="Proteomes" id="UP000471126"/>
    </source>
</evidence>
<dbReference type="InterPro" id="IPR012074">
    <property type="entry name" value="GAF_ANTAR"/>
</dbReference>
<protein>
    <submittedName>
        <fullName evidence="6">GAF and ANTAR domain-containing protein</fullName>
    </submittedName>
</protein>
<dbReference type="Pfam" id="PF13185">
    <property type="entry name" value="GAF_2"/>
    <property type="match status" value="1"/>
</dbReference>
<dbReference type="Gene3D" id="1.10.10.10">
    <property type="entry name" value="Winged helix-like DNA-binding domain superfamily/Winged helix DNA-binding domain"/>
    <property type="match status" value="1"/>
</dbReference>
<dbReference type="InterPro" id="IPR036388">
    <property type="entry name" value="WH-like_DNA-bd_sf"/>
</dbReference>
<keyword evidence="1" id="KW-0808">Transferase</keyword>
<evidence type="ECO:0000256" key="1">
    <source>
        <dbReference type="ARBA" id="ARBA00022679"/>
    </source>
</evidence>
<evidence type="ECO:0000256" key="2">
    <source>
        <dbReference type="ARBA" id="ARBA00022777"/>
    </source>
</evidence>
<dbReference type="InterPro" id="IPR011006">
    <property type="entry name" value="CheY-like_superfamily"/>
</dbReference>
<dbReference type="GO" id="GO:0003723">
    <property type="term" value="F:RNA binding"/>
    <property type="evidence" value="ECO:0007669"/>
    <property type="project" value="InterPro"/>
</dbReference>
<name>A0A6P0G912_9ACTN</name>
<sequence length="238" mass="25131">MTRLDDDRFSAALLDLGLVPGAAQSPDDVLSRVAELADAALGHTPALSVTVVRDDGTPATAAASARVAADLDVVQYRLGSGPCLEAATRSRVVVVEDTGRPDQWPELSEQAAAQDRRSIVSTPFPTARPVVGGLNLYLSRALAGDAPARERATVFARHAVVPVAGALAHALTARHAEDLQTALRSRAVIDQAKGILMERFRLTADQAFDALARVSNQTNTKVRDVAVQLVDTGEFPPV</sequence>
<dbReference type="PIRSF" id="PIRSF036625">
    <property type="entry name" value="GAF_ANTAR"/>
    <property type="match status" value="1"/>
</dbReference>
<organism evidence="6 7">
    <name type="scientific">Geodermatophilus normandii</name>
    <dbReference type="NCBI Taxonomy" id="1137989"/>
    <lineage>
        <taxon>Bacteria</taxon>
        <taxon>Bacillati</taxon>
        <taxon>Actinomycetota</taxon>
        <taxon>Actinomycetes</taxon>
        <taxon>Geodermatophilales</taxon>
        <taxon>Geodermatophilaceae</taxon>
        <taxon>Geodermatophilus</taxon>
    </lineage>
</organism>
<dbReference type="SUPFAM" id="SSF52172">
    <property type="entry name" value="CheY-like"/>
    <property type="match status" value="1"/>
</dbReference>
<dbReference type="EMBL" id="JAAGWE010000002">
    <property type="protein sequence ID" value="NEM04543.1"/>
    <property type="molecule type" value="Genomic_DNA"/>
</dbReference>
<dbReference type="InterPro" id="IPR003018">
    <property type="entry name" value="GAF"/>
</dbReference>
<dbReference type="InterPro" id="IPR005561">
    <property type="entry name" value="ANTAR"/>
</dbReference>
<proteinExistence type="predicted"/>
<dbReference type="RefSeq" id="WP_163474759.1">
    <property type="nucleotide sequence ID" value="NZ_JAAGWE010000002.1"/>
</dbReference>
<dbReference type="Gene3D" id="3.30.450.40">
    <property type="match status" value="1"/>
</dbReference>
<dbReference type="Pfam" id="PF03861">
    <property type="entry name" value="ANTAR"/>
    <property type="match status" value="1"/>
</dbReference>
<feature type="domain" description="ANTAR" evidence="5">
    <location>
        <begin position="169"/>
        <end position="230"/>
    </location>
</feature>
<accession>A0A6P0G912</accession>
<gene>
    <name evidence="6" type="ORF">GCU54_00660</name>
</gene>
<dbReference type="PROSITE" id="PS50921">
    <property type="entry name" value="ANTAR"/>
    <property type="match status" value="1"/>
</dbReference>
<dbReference type="SMART" id="SM01012">
    <property type="entry name" value="ANTAR"/>
    <property type="match status" value="1"/>
</dbReference>